<feature type="compositionally biased region" description="Polar residues" evidence="1">
    <location>
        <begin position="80"/>
        <end position="103"/>
    </location>
</feature>
<dbReference type="EMBL" id="CADEAL010003918">
    <property type="protein sequence ID" value="CAB1446508.1"/>
    <property type="molecule type" value="Genomic_DNA"/>
</dbReference>
<protein>
    <submittedName>
        <fullName evidence="2">Uncharacterized protein</fullName>
    </submittedName>
</protein>
<comment type="caution">
    <text evidence="2">The sequence shown here is derived from an EMBL/GenBank/DDBJ whole genome shotgun (WGS) entry which is preliminary data.</text>
</comment>
<proteinExistence type="predicted"/>
<accession>A0A9N7Z2I4</accession>
<dbReference type="AlphaFoldDB" id="A0A9N7Z2I4"/>
<reference evidence="2" key="1">
    <citation type="submission" date="2020-03" db="EMBL/GenBank/DDBJ databases">
        <authorList>
            <person name="Weist P."/>
        </authorList>
    </citation>
    <scope>NUCLEOTIDE SEQUENCE</scope>
</reference>
<feature type="region of interest" description="Disordered" evidence="1">
    <location>
        <begin position="56"/>
        <end position="103"/>
    </location>
</feature>
<evidence type="ECO:0000313" key="3">
    <source>
        <dbReference type="Proteomes" id="UP001153269"/>
    </source>
</evidence>
<gene>
    <name evidence="2" type="ORF">PLEPLA_LOCUS34234</name>
</gene>
<organism evidence="2 3">
    <name type="scientific">Pleuronectes platessa</name>
    <name type="common">European plaice</name>
    <dbReference type="NCBI Taxonomy" id="8262"/>
    <lineage>
        <taxon>Eukaryota</taxon>
        <taxon>Metazoa</taxon>
        <taxon>Chordata</taxon>
        <taxon>Craniata</taxon>
        <taxon>Vertebrata</taxon>
        <taxon>Euteleostomi</taxon>
        <taxon>Actinopterygii</taxon>
        <taxon>Neopterygii</taxon>
        <taxon>Teleostei</taxon>
        <taxon>Neoteleostei</taxon>
        <taxon>Acanthomorphata</taxon>
        <taxon>Carangaria</taxon>
        <taxon>Pleuronectiformes</taxon>
        <taxon>Pleuronectoidei</taxon>
        <taxon>Pleuronectidae</taxon>
        <taxon>Pleuronectes</taxon>
    </lineage>
</organism>
<evidence type="ECO:0000256" key="1">
    <source>
        <dbReference type="SAM" id="MobiDB-lite"/>
    </source>
</evidence>
<sequence length="103" mass="11564">MLPHNFLKTVRRSVWIPHTSTHTLVHIWLELDFTTFLGVVRGRRECVCKVGVTEAVGAREREDEDGPGLQLQSQREESPPTGNQLSTPHGLLSDSSKTLQPLH</sequence>
<evidence type="ECO:0000313" key="2">
    <source>
        <dbReference type="EMBL" id="CAB1446508.1"/>
    </source>
</evidence>
<name>A0A9N7Z2I4_PLEPL</name>
<dbReference type="Proteomes" id="UP001153269">
    <property type="component" value="Unassembled WGS sequence"/>
</dbReference>
<keyword evidence="3" id="KW-1185">Reference proteome</keyword>